<feature type="compositionally biased region" description="Basic and acidic residues" evidence="1">
    <location>
        <begin position="575"/>
        <end position="595"/>
    </location>
</feature>
<feature type="region of interest" description="Disordered" evidence="1">
    <location>
        <begin position="387"/>
        <end position="422"/>
    </location>
</feature>
<evidence type="ECO:0000256" key="1">
    <source>
        <dbReference type="SAM" id="MobiDB-lite"/>
    </source>
</evidence>
<keyword evidence="2" id="KW-0732">Signal</keyword>
<accession>A0AAV4CJT8</accession>
<feature type="compositionally biased region" description="Basic and acidic residues" evidence="1">
    <location>
        <begin position="609"/>
        <end position="623"/>
    </location>
</feature>
<dbReference type="EMBL" id="BLXT01006466">
    <property type="protein sequence ID" value="GFO31860.1"/>
    <property type="molecule type" value="Genomic_DNA"/>
</dbReference>
<feature type="region of interest" description="Disordered" evidence="1">
    <location>
        <begin position="855"/>
        <end position="877"/>
    </location>
</feature>
<evidence type="ECO:0000313" key="4">
    <source>
        <dbReference type="EMBL" id="GFO31860.1"/>
    </source>
</evidence>
<dbReference type="Pfam" id="PF03067">
    <property type="entry name" value="LPMO_10"/>
    <property type="match status" value="1"/>
</dbReference>
<gene>
    <name evidence="4" type="ORF">PoB_005836500</name>
</gene>
<feature type="signal peptide" evidence="2">
    <location>
        <begin position="1"/>
        <end position="40"/>
    </location>
</feature>
<feature type="region of interest" description="Disordered" evidence="1">
    <location>
        <begin position="540"/>
        <end position="651"/>
    </location>
</feature>
<proteinExistence type="predicted"/>
<name>A0AAV4CJT8_9GAST</name>
<evidence type="ECO:0000259" key="3">
    <source>
        <dbReference type="Pfam" id="PF03067"/>
    </source>
</evidence>
<comment type="caution">
    <text evidence="4">The sequence shown here is derived from an EMBL/GenBank/DDBJ whole genome shotgun (WGS) entry which is preliminary data.</text>
</comment>
<feature type="region of interest" description="Disordered" evidence="1">
    <location>
        <begin position="443"/>
        <end position="468"/>
    </location>
</feature>
<evidence type="ECO:0000313" key="5">
    <source>
        <dbReference type="Proteomes" id="UP000735302"/>
    </source>
</evidence>
<dbReference type="Proteomes" id="UP000735302">
    <property type="component" value="Unassembled WGS sequence"/>
</dbReference>
<sequence length="1387" mass="155702">MLGGNPVSHCRPQPLLKPLWSLNVMTTLLTLLPGLSSGHGRMMDPPSRNSMWRLGFSNPVNYNDNELYCGGRVTQWARNKGKCGVCGDAYHAKREHEVGGKYANGIVTRDYIQGDVIDTTIHITANHRGYFEFRLCPVSDPDLEVTQRCLDTNVLKRADDEGTKYFLPEGKSNQFFNISLILPPDVTCERCVIQWKYRTGNTWDKNELGEFCVGCGPQEEFYNCADVSIHPRSLGTKWQQRSGKATKIGAGKNMSAYGQMKAGYLSQREGLDGFFAPDTIYSSLGGINKTVSKDIDLPNTISDYNKRMYSHIIEKSRKRELPFGPVSVAFRWKAGKPKTEEAEKMYRRFGYWSHLGAKKSNLEAQSEAKTVAPDDELIAHAHSKTTFQPDAGSKYRGTSRGMQKKEPNLGLQGFKSPGQTMHRKPHLDFYVQSLESLQKKMRQASTSRKIHELPSESPFTPPPPDGDPDLLRIFPIHGESGRRRSYYRLAPTRGSPREVQAMPNAGSVYRPGNLPRISQTSRRFKSLPGWLADALKMKQSSTSEVKRSKSIRENSSVWRTPSKSDEKVMASNKTSVDKNDVQKQNKTCTDHRKDPSCLNRSDNAFKLASTDKDDRESRNHDSVNPKWSQTFSPRTSEVREKHGKNGDKNKVMDEMGKVKDYGSLTDSLETLIAFLLSLLFETSEYKNLDTILNEVNDGKQDSQNAESLGKGDPQIFTGSVVEDFPWPTETVFTRNALGSYQNPNTRQNTVKEKPWSSWYVPGLSRKSGNYKTENIAKTYFGRPINGAQKPRLQPGSSDGKVSFIMKDNAISSRNKKLPLDWFDRTEYEAAPGHIITSDVGFTTFTGLPHGAIGKKAWDSKGAKHSQSTLRGHRRNAAKRKYPRGVLDGNKYYFERPPVPQTVFTNIPVKGSRVQSYQPGQRQRKYLPRFKSLKQPGGTYQPLSLYQLHPKRSSGYSQTTFPHPYPISQPMTRAFPKTESIPTQLERQAQNDINLPSWKNSYSIDGRDGQNPHVVVSPHLSQLLDSIQTTGPYSIPPAVSHLPSNTKTPNIWRASTQLDTNVPLDATARSSEKPRHICKALIKLGGGMDKWCSDNCQARFCPPSTCICYTLEDIKIGPKPTAQVRQQPYSPQIYAQGRDKPARYKVLDERVERLSGPIGDSQLPFHIPYNDDALQMSDDQIDTFASNNDITPQSSSYRAQTKIPTQDKQVSLPDNPDFLNNYLFGLPFFMGAIIDLGGNENNVYLKPWYIQQDPLSFPEQVLVLNNPHATESSRTSIAPTSAFRSLDKSMGDGSNILLDGYNARDNSINGKSVNRINVGRRLLYSSPDLFYHERAGTPQHKQRASETPATSGCVAIGPYSGLEYFDEWCNAVCKKSMCPLLLCSCNDF</sequence>
<feature type="compositionally biased region" description="Polar residues" evidence="1">
    <location>
        <begin position="625"/>
        <end position="635"/>
    </location>
</feature>
<feature type="compositionally biased region" description="Basic and acidic residues" evidence="1">
    <location>
        <begin position="636"/>
        <end position="651"/>
    </location>
</feature>
<feature type="domain" description="Chitin-binding type-4" evidence="3">
    <location>
        <begin position="39"/>
        <end position="227"/>
    </location>
</feature>
<protein>
    <submittedName>
        <fullName evidence="4">Cell wall integrity and stress response component 4-like</fullName>
    </submittedName>
</protein>
<keyword evidence="5" id="KW-1185">Reference proteome</keyword>
<evidence type="ECO:0000256" key="2">
    <source>
        <dbReference type="SAM" id="SignalP"/>
    </source>
</evidence>
<reference evidence="4 5" key="1">
    <citation type="journal article" date="2021" name="Elife">
        <title>Chloroplast acquisition without the gene transfer in kleptoplastic sea slugs, Plakobranchus ocellatus.</title>
        <authorList>
            <person name="Maeda T."/>
            <person name="Takahashi S."/>
            <person name="Yoshida T."/>
            <person name="Shimamura S."/>
            <person name="Takaki Y."/>
            <person name="Nagai Y."/>
            <person name="Toyoda A."/>
            <person name="Suzuki Y."/>
            <person name="Arimoto A."/>
            <person name="Ishii H."/>
            <person name="Satoh N."/>
            <person name="Nishiyama T."/>
            <person name="Hasebe M."/>
            <person name="Maruyama T."/>
            <person name="Minagawa J."/>
            <person name="Obokata J."/>
            <person name="Shigenobu S."/>
        </authorList>
    </citation>
    <scope>NUCLEOTIDE SEQUENCE [LARGE SCALE GENOMIC DNA]</scope>
</reference>
<organism evidence="4 5">
    <name type="scientific">Plakobranchus ocellatus</name>
    <dbReference type="NCBI Taxonomy" id="259542"/>
    <lineage>
        <taxon>Eukaryota</taxon>
        <taxon>Metazoa</taxon>
        <taxon>Spiralia</taxon>
        <taxon>Lophotrochozoa</taxon>
        <taxon>Mollusca</taxon>
        <taxon>Gastropoda</taxon>
        <taxon>Heterobranchia</taxon>
        <taxon>Euthyneura</taxon>
        <taxon>Panpulmonata</taxon>
        <taxon>Sacoglossa</taxon>
        <taxon>Placobranchoidea</taxon>
        <taxon>Plakobranchidae</taxon>
        <taxon>Plakobranchus</taxon>
    </lineage>
</organism>
<dbReference type="InterPro" id="IPR004302">
    <property type="entry name" value="Cellulose/chitin-bd_N"/>
</dbReference>
<feature type="chain" id="PRO_5043326987" evidence="2">
    <location>
        <begin position="41"/>
        <end position="1387"/>
    </location>
</feature>